<comment type="caution">
    <text evidence="2">The sequence shown here is derived from an EMBL/GenBank/DDBJ whole genome shotgun (WGS) entry which is preliminary data.</text>
</comment>
<keyword evidence="1" id="KW-0812">Transmembrane</keyword>
<name>A0ABU0XGP7_9MICO</name>
<feature type="transmembrane region" description="Helical" evidence="1">
    <location>
        <begin position="61"/>
        <end position="80"/>
    </location>
</feature>
<keyword evidence="1" id="KW-1133">Transmembrane helix</keyword>
<keyword evidence="3" id="KW-1185">Reference proteome</keyword>
<protein>
    <submittedName>
        <fullName evidence="2">Uncharacterized protein</fullName>
    </submittedName>
</protein>
<dbReference type="Proteomes" id="UP001230289">
    <property type="component" value="Unassembled WGS sequence"/>
</dbReference>
<evidence type="ECO:0000256" key="1">
    <source>
        <dbReference type="SAM" id="Phobius"/>
    </source>
</evidence>
<proteinExistence type="predicted"/>
<gene>
    <name evidence="2" type="ORF">RBR11_07385</name>
</gene>
<dbReference type="EMBL" id="JAVFCB010000003">
    <property type="protein sequence ID" value="MDQ4213738.1"/>
    <property type="molecule type" value="Genomic_DNA"/>
</dbReference>
<dbReference type="RefSeq" id="WP_308488675.1">
    <property type="nucleotide sequence ID" value="NZ_JAVFCB010000003.1"/>
</dbReference>
<reference evidence="2 3" key="1">
    <citation type="submission" date="2023-08" db="EMBL/GenBank/DDBJ databases">
        <title>Microbacterium sp. nov., isolated from a waste landfill.</title>
        <authorList>
            <person name="Wen W."/>
        </authorList>
    </citation>
    <scope>NUCLEOTIDE SEQUENCE [LARGE SCALE GENOMIC DNA]</scope>
    <source>
        <strain evidence="2 3">ASV81</strain>
    </source>
</reference>
<feature type="transmembrane region" description="Helical" evidence="1">
    <location>
        <begin position="36"/>
        <end position="55"/>
    </location>
</feature>
<organism evidence="2 3">
    <name type="scientific">Microbacterium capsulatum</name>
    <dbReference type="NCBI Taxonomy" id="3041921"/>
    <lineage>
        <taxon>Bacteria</taxon>
        <taxon>Bacillati</taxon>
        <taxon>Actinomycetota</taxon>
        <taxon>Actinomycetes</taxon>
        <taxon>Micrococcales</taxon>
        <taxon>Microbacteriaceae</taxon>
        <taxon>Microbacterium</taxon>
    </lineage>
</organism>
<evidence type="ECO:0000313" key="3">
    <source>
        <dbReference type="Proteomes" id="UP001230289"/>
    </source>
</evidence>
<sequence>MTNKTSSKTTKQTAGENPRIIEWTYSEGPPRRSWRWYLVVIAIGAGLAGLLYVAYPGILAAPASMALWVCAVLAVALMPASEYRAQLDGNLLTVWFRKRVKPILWENLSAYATYAVDEVDGDDLNSAHLTLILRRRDGRGTAQISLPVDDEDLLWRIMERVASVMPQEPDIAPTVWQRLDKLAQRWLGWR</sequence>
<accession>A0ABU0XGP7</accession>
<keyword evidence="1" id="KW-0472">Membrane</keyword>
<evidence type="ECO:0000313" key="2">
    <source>
        <dbReference type="EMBL" id="MDQ4213738.1"/>
    </source>
</evidence>